<dbReference type="Gene3D" id="3.40.50.2300">
    <property type="match status" value="1"/>
</dbReference>
<feature type="modified residue" description="4-aspartylphosphate" evidence="1">
    <location>
        <position position="53"/>
    </location>
</feature>
<proteinExistence type="predicted"/>
<feature type="domain" description="Response regulatory" evidence="2">
    <location>
        <begin position="3"/>
        <end position="116"/>
    </location>
</feature>
<evidence type="ECO:0000259" key="2">
    <source>
        <dbReference type="PROSITE" id="PS50110"/>
    </source>
</evidence>
<keyword evidence="1" id="KW-0597">Phosphoprotein</keyword>
<name>A0A7C4M586_UNCC3</name>
<accession>A0A7C4M586</accession>
<dbReference type="GO" id="GO:0000160">
    <property type="term" value="P:phosphorelay signal transduction system"/>
    <property type="evidence" value="ECO:0007669"/>
    <property type="project" value="InterPro"/>
</dbReference>
<dbReference type="AlphaFoldDB" id="A0A7C4M586"/>
<reference evidence="3" key="1">
    <citation type="journal article" date="2020" name="mSystems">
        <title>Genome- and Community-Level Interaction Insights into Carbon Utilization and Element Cycling Functions of Hydrothermarchaeota in Hydrothermal Sediment.</title>
        <authorList>
            <person name="Zhou Z."/>
            <person name="Liu Y."/>
            <person name="Xu W."/>
            <person name="Pan J."/>
            <person name="Luo Z.H."/>
            <person name="Li M."/>
        </authorList>
    </citation>
    <scope>NUCLEOTIDE SEQUENCE [LARGE SCALE GENOMIC DNA]</scope>
    <source>
        <strain evidence="3">SpSt-579</strain>
    </source>
</reference>
<protein>
    <submittedName>
        <fullName evidence="3">Response regulator</fullName>
    </submittedName>
</protein>
<gene>
    <name evidence="3" type="ORF">ENT43_01245</name>
</gene>
<dbReference type="InterPro" id="IPR001789">
    <property type="entry name" value="Sig_transdc_resp-reg_receiver"/>
</dbReference>
<dbReference type="SMART" id="SM00448">
    <property type="entry name" value="REC"/>
    <property type="match status" value="1"/>
</dbReference>
<dbReference type="SUPFAM" id="SSF52172">
    <property type="entry name" value="CheY-like"/>
    <property type="match status" value="1"/>
</dbReference>
<organism evidence="3">
    <name type="scientific">candidate division CPR3 bacterium</name>
    <dbReference type="NCBI Taxonomy" id="2268181"/>
    <lineage>
        <taxon>Bacteria</taxon>
        <taxon>Bacteria division CPR3</taxon>
    </lineage>
</organism>
<dbReference type="Pfam" id="PF00072">
    <property type="entry name" value="Response_reg"/>
    <property type="match status" value="1"/>
</dbReference>
<evidence type="ECO:0000256" key="1">
    <source>
        <dbReference type="PROSITE-ProRule" id="PRU00169"/>
    </source>
</evidence>
<dbReference type="PROSITE" id="PS50110">
    <property type="entry name" value="RESPONSE_REGULATORY"/>
    <property type="match status" value="1"/>
</dbReference>
<dbReference type="InterPro" id="IPR011006">
    <property type="entry name" value="CheY-like_superfamily"/>
</dbReference>
<evidence type="ECO:0000313" key="3">
    <source>
        <dbReference type="EMBL" id="HGT70866.1"/>
    </source>
</evidence>
<sequence length="122" mass="14011">MIKILLVEDEPIFANLIKNEIKKERVTILWAENIAEAEEYFSQNPDISLIIMDANVPNKLNAIPLIKEIRKTFNGPIIAFSSYAHYNDILFESGCDYKLLKDANGIRIELWKLIKDTLSLSD</sequence>
<comment type="caution">
    <text evidence="3">The sequence shown here is derived from an EMBL/GenBank/DDBJ whole genome shotgun (WGS) entry which is preliminary data.</text>
</comment>
<dbReference type="EMBL" id="DSYQ01000004">
    <property type="protein sequence ID" value="HGT70866.1"/>
    <property type="molecule type" value="Genomic_DNA"/>
</dbReference>